<comment type="caution">
    <text evidence="2">The sequence shown here is derived from an EMBL/GenBank/DDBJ whole genome shotgun (WGS) entry which is preliminary data.</text>
</comment>
<evidence type="ECO:0000313" key="3">
    <source>
        <dbReference type="Proteomes" id="UP000467840"/>
    </source>
</evidence>
<accession>A0A6A6KIB9</accession>
<reference evidence="2 3" key="1">
    <citation type="journal article" date="2020" name="Mol. Plant">
        <title>The Chromosome-Based Rubber Tree Genome Provides New Insights into Spurge Genome Evolution and Rubber Biosynthesis.</title>
        <authorList>
            <person name="Liu J."/>
            <person name="Shi C."/>
            <person name="Shi C.C."/>
            <person name="Li W."/>
            <person name="Zhang Q.J."/>
            <person name="Zhang Y."/>
            <person name="Li K."/>
            <person name="Lu H.F."/>
            <person name="Shi C."/>
            <person name="Zhu S.T."/>
            <person name="Xiao Z.Y."/>
            <person name="Nan H."/>
            <person name="Yue Y."/>
            <person name="Zhu X.G."/>
            <person name="Wu Y."/>
            <person name="Hong X.N."/>
            <person name="Fan G.Y."/>
            <person name="Tong Y."/>
            <person name="Zhang D."/>
            <person name="Mao C.L."/>
            <person name="Liu Y.L."/>
            <person name="Hao S.J."/>
            <person name="Liu W.Q."/>
            <person name="Lv M.Q."/>
            <person name="Zhang H.B."/>
            <person name="Liu Y."/>
            <person name="Hu-Tang G.R."/>
            <person name="Wang J.P."/>
            <person name="Wang J.H."/>
            <person name="Sun Y.H."/>
            <person name="Ni S.B."/>
            <person name="Chen W.B."/>
            <person name="Zhang X.C."/>
            <person name="Jiao Y.N."/>
            <person name="Eichler E.E."/>
            <person name="Li G.H."/>
            <person name="Liu X."/>
            <person name="Gao L.Z."/>
        </authorList>
    </citation>
    <scope>NUCLEOTIDE SEQUENCE [LARGE SCALE GENOMIC DNA]</scope>
    <source>
        <strain evidence="3">cv. GT1</strain>
        <tissue evidence="2">Leaf</tissue>
    </source>
</reference>
<keyword evidence="1" id="KW-0472">Membrane</keyword>
<feature type="transmembrane region" description="Helical" evidence="1">
    <location>
        <begin position="38"/>
        <end position="56"/>
    </location>
</feature>
<dbReference type="Proteomes" id="UP000467840">
    <property type="component" value="Chromosome 8"/>
</dbReference>
<gene>
    <name evidence="2" type="ORF">GH714_002775</name>
</gene>
<keyword evidence="1" id="KW-0812">Transmembrane</keyword>
<dbReference type="EMBL" id="JAAGAX010000016">
    <property type="protein sequence ID" value="KAF2287803.1"/>
    <property type="molecule type" value="Genomic_DNA"/>
</dbReference>
<evidence type="ECO:0000313" key="2">
    <source>
        <dbReference type="EMBL" id="KAF2287803.1"/>
    </source>
</evidence>
<name>A0A6A6KIB9_HEVBR</name>
<keyword evidence="3" id="KW-1185">Reference proteome</keyword>
<sequence length="84" mass="9293">MYFIGFVMMTADYKCNKSLGVHWVLAGKIFFPLSSGPASLIFSGAGAMAFMGYVVYDTDRLIKCFNYDQRLTASTLVTEEIVGD</sequence>
<protein>
    <submittedName>
        <fullName evidence="2">Uncharacterized protein</fullName>
    </submittedName>
</protein>
<evidence type="ECO:0000256" key="1">
    <source>
        <dbReference type="SAM" id="Phobius"/>
    </source>
</evidence>
<organism evidence="2 3">
    <name type="scientific">Hevea brasiliensis</name>
    <name type="common">Para rubber tree</name>
    <name type="synonym">Siphonia brasiliensis</name>
    <dbReference type="NCBI Taxonomy" id="3981"/>
    <lineage>
        <taxon>Eukaryota</taxon>
        <taxon>Viridiplantae</taxon>
        <taxon>Streptophyta</taxon>
        <taxon>Embryophyta</taxon>
        <taxon>Tracheophyta</taxon>
        <taxon>Spermatophyta</taxon>
        <taxon>Magnoliopsida</taxon>
        <taxon>eudicotyledons</taxon>
        <taxon>Gunneridae</taxon>
        <taxon>Pentapetalae</taxon>
        <taxon>rosids</taxon>
        <taxon>fabids</taxon>
        <taxon>Malpighiales</taxon>
        <taxon>Euphorbiaceae</taxon>
        <taxon>Crotonoideae</taxon>
        <taxon>Micrandreae</taxon>
        <taxon>Hevea</taxon>
    </lineage>
</organism>
<dbReference type="AlphaFoldDB" id="A0A6A6KIB9"/>
<keyword evidence="1" id="KW-1133">Transmembrane helix</keyword>
<proteinExistence type="predicted"/>